<name>A0A934R9I9_9BACT</name>
<protein>
    <recommendedName>
        <fullName evidence="4">SRPBCC family protein</fullName>
    </recommendedName>
</protein>
<evidence type="ECO:0000256" key="1">
    <source>
        <dbReference type="SAM" id="Phobius"/>
    </source>
</evidence>
<dbReference type="EMBL" id="JAENII010000004">
    <property type="protein sequence ID" value="MBK1826867.1"/>
    <property type="molecule type" value="Genomic_DNA"/>
</dbReference>
<sequence length="307" mass="34801">MSEEPETPPEPVVEPPMPRKKVGPYLALVITTAVVSLAYRLLVATHYEQTALMFIGLPTLLAVLLAYLPASKTATGMIMRGITLFLLLLGILFIEGFICIVMAAPLFYAIGFIIGIFVDRSRVQRDMNRFRVVILPVLLLMSLEGVTGWLSFPRDEVVVVEQWTSMKPEEAWEELSVGPDFDLSRLPLFLRMGFPMPREIDGTGLEVGDNWRIHFAGGEGKPGDLTAEVVVSGEGRARVVKQDDTSHIAHWLDWQEAEWELIPERGGTRVRLTMRYERLLDPAWYFKPIERYGVRKAGEYFLQETYQ</sequence>
<keyword evidence="1" id="KW-0472">Membrane</keyword>
<reference evidence="2" key="1">
    <citation type="submission" date="2021-01" db="EMBL/GenBank/DDBJ databases">
        <title>Modified the classification status of verrucomicrobia.</title>
        <authorList>
            <person name="Feng X."/>
        </authorList>
    </citation>
    <scope>NUCLEOTIDE SEQUENCE</scope>
    <source>
        <strain evidence="2">KCTC 22201</strain>
    </source>
</reference>
<dbReference type="AlphaFoldDB" id="A0A934R9I9"/>
<feature type="transmembrane region" description="Helical" evidence="1">
    <location>
        <begin position="130"/>
        <end position="152"/>
    </location>
</feature>
<gene>
    <name evidence="2" type="ORF">JIN81_07540</name>
</gene>
<dbReference type="SUPFAM" id="SSF55961">
    <property type="entry name" value="Bet v1-like"/>
    <property type="match status" value="1"/>
</dbReference>
<dbReference type="InterPro" id="IPR023393">
    <property type="entry name" value="START-like_dom_sf"/>
</dbReference>
<proteinExistence type="predicted"/>
<evidence type="ECO:0000313" key="2">
    <source>
        <dbReference type="EMBL" id="MBK1826867.1"/>
    </source>
</evidence>
<comment type="caution">
    <text evidence="2">The sequence shown here is derived from an EMBL/GenBank/DDBJ whole genome shotgun (WGS) entry which is preliminary data.</text>
</comment>
<keyword evidence="3" id="KW-1185">Reference proteome</keyword>
<organism evidence="2 3">
    <name type="scientific">Haloferula rosea</name>
    <dbReference type="NCBI Taxonomy" id="490093"/>
    <lineage>
        <taxon>Bacteria</taxon>
        <taxon>Pseudomonadati</taxon>
        <taxon>Verrucomicrobiota</taxon>
        <taxon>Verrucomicrobiia</taxon>
        <taxon>Verrucomicrobiales</taxon>
        <taxon>Verrucomicrobiaceae</taxon>
        <taxon>Haloferula</taxon>
    </lineage>
</organism>
<dbReference type="Gene3D" id="3.30.530.20">
    <property type="match status" value="1"/>
</dbReference>
<dbReference type="Proteomes" id="UP000658278">
    <property type="component" value="Unassembled WGS sequence"/>
</dbReference>
<feature type="transmembrane region" description="Helical" evidence="1">
    <location>
        <begin position="100"/>
        <end position="118"/>
    </location>
</feature>
<keyword evidence="1" id="KW-1133">Transmembrane helix</keyword>
<feature type="transmembrane region" description="Helical" evidence="1">
    <location>
        <begin position="25"/>
        <end position="45"/>
    </location>
</feature>
<evidence type="ECO:0000313" key="3">
    <source>
        <dbReference type="Proteomes" id="UP000658278"/>
    </source>
</evidence>
<feature type="transmembrane region" description="Helical" evidence="1">
    <location>
        <begin position="51"/>
        <end position="70"/>
    </location>
</feature>
<keyword evidence="1" id="KW-0812">Transmembrane</keyword>
<evidence type="ECO:0008006" key="4">
    <source>
        <dbReference type="Google" id="ProtNLM"/>
    </source>
</evidence>
<accession>A0A934R9I9</accession>